<evidence type="ECO:0000256" key="2">
    <source>
        <dbReference type="SAM" id="Phobius"/>
    </source>
</evidence>
<keyword evidence="2" id="KW-1133">Transmembrane helix</keyword>
<dbReference type="AlphaFoldDB" id="A0AAF3FFG1"/>
<dbReference type="Proteomes" id="UP000887575">
    <property type="component" value="Unassembled WGS sequence"/>
</dbReference>
<protein>
    <submittedName>
        <fullName evidence="4">Uncharacterized protein</fullName>
    </submittedName>
</protein>
<feature type="region of interest" description="Disordered" evidence="1">
    <location>
        <begin position="1"/>
        <end position="56"/>
    </location>
</feature>
<reference evidence="4" key="1">
    <citation type="submission" date="2024-02" db="UniProtKB">
        <authorList>
            <consortium name="WormBaseParasite"/>
        </authorList>
    </citation>
    <scope>IDENTIFICATION</scope>
</reference>
<evidence type="ECO:0000313" key="3">
    <source>
        <dbReference type="Proteomes" id="UP000887575"/>
    </source>
</evidence>
<sequence>MNKLSTNMTNSKDMAGTSLMPTPHTVTPISRLHEENKTSNTGTTIRDESSTNKMSDDVPLKESRLYLLRVEGAPLCALFYVLGIAFLAVFLSLMLIGAASSFQTSNIGVAANSFTWNQLKGYVEQMNKDECTF</sequence>
<dbReference type="WBParaSite" id="MBELARI_LOCUS4634">
    <property type="protein sequence ID" value="MBELARI_LOCUS4634"/>
    <property type="gene ID" value="MBELARI_LOCUS4634"/>
</dbReference>
<feature type="compositionally biased region" description="Basic and acidic residues" evidence="1">
    <location>
        <begin position="45"/>
        <end position="56"/>
    </location>
</feature>
<organism evidence="3 4">
    <name type="scientific">Mesorhabditis belari</name>
    <dbReference type="NCBI Taxonomy" id="2138241"/>
    <lineage>
        <taxon>Eukaryota</taxon>
        <taxon>Metazoa</taxon>
        <taxon>Ecdysozoa</taxon>
        <taxon>Nematoda</taxon>
        <taxon>Chromadorea</taxon>
        <taxon>Rhabditida</taxon>
        <taxon>Rhabditina</taxon>
        <taxon>Rhabditomorpha</taxon>
        <taxon>Rhabditoidea</taxon>
        <taxon>Rhabditidae</taxon>
        <taxon>Mesorhabditinae</taxon>
        <taxon>Mesorhabditis</taxon>
    </lineage>
</organism>
<keyword evidence="2" id="KW-0472">Membrane</keyword>
<evidence type="ECO:0000313" key="4">
    <source>
        <dbReference type="WBParaSite" id="MBELARI_LOCUS4634"/>
    </source>
</evidence>
<keyword evidence="2" id="KW-0812">Transmembrane</keyword>
<proteinExistence type="predicted"/>
<accession>A0AAF3FFG1</accession>
<keyword evidence="3" id="KW-1185">Reference proteome</keyword>
<feature type="compositionally biased region" description="Polar residues" evidence="1">
    <location>
        <begin position="1"/>
        <end position="12"/>
    </location>
</feature>
<feature type="transmembrane region" description="Helical" evidence="2">
    <location>
        <begin position="77"/>
        <end position="96"/>
    </location>
</feature>
<name>A0AAF3FFG1_9BILA</name>
<evidence type="ECO:0000256" key="1">
    <source>
        <dbReference type="SAM" id="MobiDB-lite"/>
    </source>
</evidence>